<proteinExistence type="predicted"/>
<gene>
    <name evidence="2" type="ORF">Slati_0126400</name>
</gene>
<feature type="domain" description="Reverse transcriptase Ty1/copia-type" evidence="1">
    <location>
        <begin position="11"/>
        <end position="59"/>
    </location>
</feature>
<evidence type="ECO:0000259" key="1">
    <source>
        <dbReference type="Pfam" id="PF07727"/>
    </source>
</evidence>
<reference evidence="2" key="1">
    <citation type="submission" date="2020-06" db="EMBL/GenBank/DDBJ databases">
        <authorList>
            <person name="Li T."/>
            <person name="Hu X."/>
            <person name="Zhang T."/>
            <person name="Song X."/>
            <person name="Zhang H."/>
            <person name="Dai N."/>
            <person name="Sheng W."/>
            <person name="Hou X."/>
            <person name="Wei L."/>
        </authorList>
    </citation>
    <scope>NUCLEOTIDE SEQUENCE</scope>
    <source>
        <strain evidence="2">KEN1</strain>
        <tissue evidence="2">Leaf</tissue>
    </source>
</reference>
<name>A0AAW2Y989_9LAMI</name>
<organism evidence="2">
    <name type="scientific">Sesamum latifolium</name>
    <dbReference type="NCBI Taxonomy" id="2727402"/>
    <lineage>
        <taxon>Eukaryota</taxon>
        <taxon>Viridiplantae</taxon>
        <taxon>Streptophyta</taxon>
        <taxon>Embryophyta</taxon>
        <taxon>Tracheophyta</taxon>
        <taxon>Spermatophyta</taxon>
        <taxon>Magnoliopsida</taxon>
        <taxon>eudicotyledons</taxon>
        <taxon>Gunneridae</taxon>
        <taxon>Pentapetalae</taxon>
        <taxon>asterids</taxon>
        <taxon>lamiids</taxon>
        <taxon>Lamiales</taxon>
        <taxon>Pedaliaceae</taxon>
        <taxon>Sesamum</taxon>
    </lineage>
</organism>
<dbReference type="AlphaFoldDB" id="A0AAW2Y989"/>
<evidence type="ECO:0000313" key="2">
    <source>
        <dbReference type="EMBL" id="KAL0462388.1"/>
    </source>
</evidence>
<comment type="caution">
    <text evidence="2">The sequence shown here is derived from an EMBL/GenBank/DDBJ whole genome shotgun (WGS) entry which is preliminary data.</text>
</comment>
<dbReference type="EMBL" id="JACGWN010000001">
    <property type="protein sequence ID" value="KAL0462388.1"/>
    <property type="molecule type" value="Genomic_DNA"/>
</dbReference>
<protein>
    <recommendedName>
        <fullName evidence="1">Reverse transcriptase Ty1/copia-type domain-containing protein</fullName>
    </recommendedName>
</protein>
<dbReference type="Pfam" id="PF07727">
    <property type="entry name" value="RVT_2"/>
    <property type="match status" value="1"/>
</dbReference>
<reference evidence="2" key="2">
    <citation type="journal article" date="2024" name="Plant">
        <title>Genomic evolution and insights into agronomic trait innovations of Sesamum species.</title>
        <authorList>
            <person name="Miao H."/>
            <person name="Wang L."/>
            <person name="Qu L."/>
            <person name="Liu H."/>
            <person name="Sun Y."/>
            <person name="Le M."/>
            <person name="Wang Q."/>
            <person name="Wei S."/>
            <person name="Zheng Y."/>
            <person name="Lin W."/>
            <person name="Duan Y."/>
            <person name="Cao H."/>
            <person name="Xiong S."/>
            <person name="Wang X."/>
            <person name="Wei L."/>
            <person name="Li C."/>
            <person name="Ma Q."/>
            <person name="Ju M."/>
            <person name="Zhao R."/>
            <person name="Li G."/>
            <person name="Mu C."/>
            <person name="Tian Q."/>
            <person name="Mei H."/>
            <person name="Zhang T."/>
            <person name="Gao T."/>
            <person name="Zhang H."/>
        </authorList>
    </citation>
    <scope>NUCLEOTIDE SEQUENCE</scope>
    <source>
        <strain evidence="2">KEN1</strain>
    </source>
</reference>
<dbReference type="InterPro" id="IPR013103">
    <property type="entry name" value="RVT_2"/>
</dbReference>
<sequence>MQHESDALERNQTWDLYDLPADKKAIGSHWVYKVKLLPDGSVHRYKARLVAKSYSQLFRQLLAGFQDGNSQIVPGHRILSLLANFTARRE</sequence>
<accession>A0AAW2Y989</accession>